<dbReference type="Pfam" id="PF13833">
    <property type="entry name" value="EF-hand_8"/>
    <property type="match status" value="1"/>
</dbReference>
<dbReference type="InterPro" id="IPR011992">
    <property type="entry name" value="EF-hand-dom_pair"/>
</dbReference>
<evidence type="ECO:0000259" key="3">
    <source>
        <dbReference type="PROSITE" id="PS50222"/>
    </source>
</evidence>
<dbReference type="CDD" id="cd00051">
    <property type="entry name" value="EFh"/>
    <property type="match status" value="2"/>
</dbReference>
<dbReference type="GO" id="GO:0005509">
    <property type="term" value="F:calcium ion binding"/>
    <property type="evidence" value="ECO:0007669"/>
    <property type="project" value="InterPro"/>
</dbReference>
<dbReference type="EMBL" id="OA568088">
    <property type="protein sequence ID" value="CAD7201142.1"/>
    <property type="molecule type" value="Genomic_DNA"/>
</dbReference>
<reference evidence="4" key="1">
    <citation type="submission" date="2020-11" db="EMBL/GenBank/DDBJ databases">
        <authorList>
            <person name="Tran Van P."/>
        </authorList>
    </citation>
    <scope>NUCLEOTIDE SEQUENCE</scope>
</reference>
<keyword evidence="1" id="KW-0677">Repeat</keyword>
<dbReference type="InterPro" id="IPR018247">
    <property type="entry name" value="EF_Hand_1_Ca_BS"/>
</dbReference>
<feature type="domain" description="EF-hand" evidence="3">
    <location>
        <begin position="25"/>
        <end position="60"/>
    </location>
</feature>
<evidence type="ECO:0000256" key="1">
    <source>
        <dbReference type="ARBA" id="ARBA00022737"/>
    </source>
</evidence>
<evidence type="ECO:0000313" key="4">
    <source>
        <dbReference type="EMBL" id="CAD7201142.1"/>
    </source>
</evidence>
<evidence type="ECO:0000256" key="2">
    <source>
        <dbReference type="ARBA" id="ARBA00022837"/>
    </source>
</evidence>
<dbReference type="SUPFAM" id="SSF47473">
    <property type="entry name" value="EF-hand"/>
    <property type="match status" value="1"/>
</dbReference>
<dbReference type="Pfam" id="PF13499">
    <property type="entry name" value="EF-hand_7"/>
    <property type="match status" value="1"/>
</dbReference>
<protein>
    <recommendedName>
        <fullName evidence="3">EF-hand domain-containing protein</fullName>
    </recommendedName>
</protein>
<dbReference type="SMART" id="SM00054">
    <property type="entry name" value="EFh"/>
    <property type="match status" value="4"/>
</dbReference>
<proteinExistence type="predicted"/>
<dbReference type="AlphaFoldDB" id="A0A7R8Z9E3"/>
<sequence>MSATAPFVLPRCLPLLPLYSKDVCHGSHYLRTAFGLLDRNRDGHVTASELQFMLQNMGIQLRDELVHDLINEASESGSGLIDEAEFLQWVARIQSLTEEVEGASGDTADDITKDLVAAFRVFDRDCNGLCFDLHNSNYIFQDELKTAMDIIGETVTEVQLNEMLAIADIDKDGKINYEALTSASGKGGGSGTLQYTLCRRLTELPSGIMDG</sequence>
<dbReference type="InterPro" id="IPR002048">
    <property type="entry name" value="EF_hand_dom"/>
</dbReference>
<name>A0A7R8Z9E3_TIMDO</name>
<dbReference type="PANTHER" id="PTHR23048:SF0">
    <property type="entry name" value="CALMODULIN LIKE 3"/>
    <property type="match status" value="1"/>
</dbReference>
<dbReference type="PANTHER" id="PTHR23048">
    <property type="entry name" value="MYOSIN LIGHT CHAIN 1, 3"/>
    <property type="match status" value="1"/>
</dbReference>
<dbReference type="PROSITE" id="PS00018">
    <property type="entry name" value="EF_HAND_1"/>
    <property type="match status" value="1"/>
</dbReference>
<accession>A0A7R8Z9E3</accession>
<dbReference type="PROSITE" id="PS50222">
    <property type="entry name" value="EF_HAND_2"/>
    <property type="match status" value="2"/>
</dbReference>
<dbReference type="InterPro" id="IPR050230">
    <property type="entry name" value="CALM/Myosin/TropC-like"/>
</dbReference>
<gene>
    <name evidence="4" type="ORF">TDIB3V08_LOCUS7345</name>
</gene>
<keyword evidence="2" id="KW-0106">Calcium</keyword>
<feature type="domain" description="EF-hand" evidence="3">
    <location>
        <begin position="155"/>
        <end position="190"/>
    </location>
</feature>
<dbReference type="FunFam" id="1.10.238.10:FF:000178">
    <property type="entry name" value="Calmodulin-2 A"/>
    <property type="match status" value="1"/>
</dbReference>
<dbReference type="Gene3D" id="1.10.238.10">
    <property type="entry name" value="EF-hand"/>
    <property type="match status" value="2"/>
</dbReference>
<dbReference type="GO" id="GO:0016460">
    <property type="term" value="C:myosin II complex"/>
    <property type="evidence" value="ECO:0007669"/>
    <property type="project" value="TreeGrafter"/>
</dbReference>
<organism evidence="4">
    <name type="scientific">Timema douglasi</name>
    <name type="common">Walking stick</name>
    <dbReference type="NCBI Taxonomy" id="61478"/>
    <lineage>
        <taxon>Eukaryota</taxon>
        <taxon>Metazoa</taxon>
        <taxon>Ecdysozoa</taxon>
        <taxon>Arthropoda</taxon>
        <taxon>Hexapoda</taxon>
        <taxon>Insecta</taxon>
        <taxon>Pterygota</taxon>
        <taxon>Neoptera</taxon>
        <taxon>Polyneoptera</taxon>
        <taxon>Phasmatodea</taxon>
        <taxon>Timematodea</taxon>
        <taxon>Timematoidea</taxon>
        <taxon>Timematidae</taxon>
        <taxon>Timema</taxon>
    </lineage>
</organism>